<dbReference type="PROSITE" id="PS50850">
    <property type="entry name" value="MFS"/>
    <property type="match status" value="1"/>
</dbReference>
<feature type="transmembrane region" description="Helical" evidence="5">
    <location>
        <begin position="88"/>
        <end position="106"/>
    </location>
</feature>
<evidence type="ECO:0000256" key="4">
    <source>
        <dbReference type="ARBA" id="ARBA00023136"/>
    </source>
</evidence>
<dbReference type="GO" id="GO:0046943">
    <property type="term" value="F:carboxylic acid transmembrane transporter activity"/>
    <property type="evidence" value="ECO:0007669"/>
    <property type="project" value="TreeGrafter"/>
</dbReference>
<dbReference type="InterPro" id="IPR011701">
    <property type="entry name" value="MFS"/>
</dbReference>
<protein>
    <submittedName>
        <fullName evidence="7">MFS transporter</fullName>
    </submittedName>
</protein>
<comment type="subcellular location">
    <subcellularLocation>
        <location evidence="1">Membrane</location>
        <topology evidence="1">Multi-pass membrane protein</topology>
    </subcellularLocation>
</comment>
<evidence type="ECO:0000313" key="7">
    <source>
        <dbReference type="EMBL" id="OFC71215.1"/>
    </source>
</evidence>
<feature type="transmembrane region" description="Helical" evidence="5">
    <location>
        <begin position="145"/>
        <end position="168"/>
    </location>
</feature>
<dbReference type="PANTHER" id="PTHR23508:SF10">
    <property type="entry name" value="CARBOXYLIC ACID TRANSPORTER PROTEIN HOMOLOG"/>
    <property type="match status" value="1"/>
</dbReference>
<dbReference type="PANTHER" id="PTHR23508">
    <property type="entry name" value="CARBOXYLIC ACID TRANSPORTER PROTEIN HOMOLOG"/>
    <property type="match status" value="1"/>
</dbReference>
<dbReference type="InterPro" id="IPR036259">
    <property type="entry name" value="MFS_trans_sf"/>
</dbReference>
<comment type="caution">
    <text evidence="7">The sequence shown here is derived from an EMBL/GenBank/DDBJ whole genome shotgun (WGS) entry which is preliminary data.</text>
</comment>
<feature type="transmembrane region" description="Helical" evidence="5">
    <location>
        <begin position="174"/>
        <end position="196"/>
    </location>
</feature>
<keyword evidence="2 5" id="KW-0812">Transmembrane</keyword>
<dbReference type="EMBL" id="MDHN01000015">
    <property type="protein sequence ID" value="OFC71215.1"/>
    <property type="molecule type" value="Genomic_DNA"/>
</dbReference>
<keyword evidence="3 5" id="KW-1133">Transmembrane helix</keyword>
<dbReference type="OrthoDB" id="5858672at2"/>
<name>A0A1E7ZCG3_9ALTE</name>
<dbReference type="SUPFAM" id="SSF103473">
    <property type="entry name" value="MFS general substrate transporter"/>
    <property type="match status" value="1"/>
</dbReference>
<keyword evidence="8" id="KW-1185">Reference proteome</keyword>
<feature type="transmembrane region" description="Helical" evidence="5">
    <location>
        <begin position="344"/>
        <end position="366"/>
    </location>
</feature>
<reference evidence="7 8" key="1">
    <citation type="submission" date="2016-08" db="EMBL/GenBank/DDBJ databases">
        <authorList>
            <person name="Seilhamer J.J."/>
        </authorList>
    </citation>
    <scope>NUCLEOTIDE SEQUENCE [LARGE SCALE GENOMIC DNA]</scope>
    <source>
        <strain evidence="7 8">KCTC 42603</strain>
    </source>
</reference>
<feature type="transmembrane region" description="Helical" evidence="5">
    <location>
        <begin position="253"/>
        <end position="272"/>
    </location>
</feature>
<feature type="transmembrane region" description="Helical" evidence="5">
    <location>
        <begin position="378"/>
        <end position="401"/>
    </location>
</feature>
<organism evidence="7 8">
    <name type="scientific">Alteromonas confluentis</name>
    <dbReference type="NCBI Taxonomy" id="1656094"/>
    <lineage>
        <taxon>Bacteria</taxon>
        <taxon>Pseudomonadati</taxon>
        <taxon>Pseudomonadota</taxon>
        <taxon>Gammaproteobacteria</taxon>
        <taxon>Alteromonadales</taxon>
        <taxon>Alteromonadaceae</taxon>
        <taxon>Alteromonas/Salinimonas group</taxon>
        <taxon>Alteromonas</taxon>
    </lineage>
</organism>
<dbReference type="STRING" id="1656094.BFC18_08630"/>
<sequence>MVTMSLTAILDDSKLSPVQWVAIVICISLNALDGFDVLAISFASPGIAAEWGINRAELGVVLAMELVGMAFGSIFLGGIADKFGRKPTIQFCLVLMTAGMFGAAFVDSVMTLLIIRFITGLGIGGMLASTNAMVSEFANKKSRNLCVIIMATGYPIGAVLGGSIASILLETHTWRAVFIFGGSITGLFMLVVAFWLPESLLYMVNHPKENTLDKVNHMLARMKKPLLDALPAPAVSAKKSSYSTLFSPEMRKLTLLLMVAYFAQIMTFYFILKWIPKIVVDMGFGAAQAGQVLVWANLGGAVGAILLGLLTSKLNLRLTMIPVLILAFVMVSVFGIGYSDLSTLALVSAATGFFTNAGVVGLYGLMAQAFPANVRASGTGVVIGIGRGGAALSPVVAGLLFTNGVSLQGVAIAMGTGALVATLAIYFLNNKQGGRGTATHSTLSAVTK</sequence>
<proteinExistence type="predicted"/>
<evidence type="ECO:0000256" key="3">
    <source>
        <dbReference type="ARBA" id="ARBA00022989"/>
    </source>
</evidence>
<evidence type="ECO:0000256" key="2">
    <source>
        <dbReference type="ARBA" id="ARBA00022692"/>
    </source>
</evidence>
<feature type="transmembrane region" description="Helical" evidence="5">
    <location>
        <begin position="407"/>
        <end position="428"/>
    </location>
</feature>
<feature type="transmembrane region" description="Helical" evidence="5">
    <location>
        <begin position="318"/>
        <end position="338"/>
    </location>
</feature>
<evidence type="ECO:0000256" key="5">
    <source>
        <dbReference type="SAM" id="Phobius"/>
    </source>
</evidence>
<evidence type="ECO:0000256" key="1">
    <source>
        <dbReference type="ARBA" id="ARBA00004141"/>
    </source>
</evidence>
<gene>
    <name evidence="7" type="ORF">BFC18_08630</name>
</gene>
<feature type="transmembrane region" description="Helical" evidence="5">
    <location>
        <begin position="56"/>
        <end position="76"/>
    </location>
</feature>
<dbReference type="GO" id="GO:0005886">
    <property type="term" value="C:plasma membrane"/>
    <property type="evidence" value="ECO:0007669"/>
    <property type="project" value="TreeGrafter"/>
</dbReference>
<dbReference type="InterPro" id="IPR020846">
    <property type="entry name" value="MFS_dom"/>
</dbReference>
<evidence type="ECO:0000259" key="6">
    <source>
        <dbReference type="PROSITE" id="PS50850"/>
    </source>
</evidence>
<feature type="domain" description="Major facilitator superfamily (MFS) profile" evidence="6">
    <location>
        <begin position="22"/>
        <end position="433"/>
    </location>
</feature>
<dbReference type="AlphaFoldDB" id="A0A1E7ZCG3"/>
<accession>A0A1E7ZCG3</accession>
<keyword evidence="4 5" id="KW-0472">Membrane</keyword>
<feature type="transmembrane region" description="Helical" evidence="5">
    <location>
        <begin position="112"/>
        <end position="133"/>
    </location>
</feature>
<evidence type="ECO:0000313" key="8">
    <source>
        <dbReference type="Proteomes" id="UP000175691"/>
    </source>
</evidence>
<feature type="transmembrane region" description="Helical" evidence="5">
    <location>
        <begin position="20"/>
        <end position="44"/>
    </location>
</feature>
<feature type="transmembrane region" description="Helical" evidence="5">
    <location>
        <begin position="292"/>
        <end position="311"/>
    </location>
</feature>
<dbReference type="Gene3D" id="1.20.1250.20">
    <property type="entry name" value="MFS general substrate transporter like domains"/>
    <property type="match status" value="1"/>
</dbReference>
<dbReference type="Pfam" id="PF07690">
    <property type="entry name" value="MFS_1"/>
    <property type="match status" value="1"/>
</dbReference>
<dbReference type="Proteomes" id="UP000175691">
    <property type="component" value="Unassembled WGS sequence"/>
</dbReference>